<evidence type="ECO:0000313" key="2">
    <source>
        <dbReference type="Proteomes" id="UP000765509"/>
    </source>
</evidence>
<reference evidence="1" key="1">
    <citation type="submission" date="2021-03" db="EMBL/GenBank/DDBJ databases">
        <title>Draft genome sequence of rust myrtle Austropuccinia psidii MF-1, a brazilian biotype.</title>
        <authorList>
            <person name="Quecine M.C."/>
            <person name="Pachon D.M.R."/>
            <person name="Bonatelli M.L."/>
            <person name="Correr F.H."/>
            <person name="Franceschini L.M."/>
            <person name="Leite T.F."/>
            <person name="Margarido G.R.A."/>
            <person name="Almeida C.A."/>
            <person name="Ferrarezi J.A."/>
            <person name="Labate C.A."/>
        </authorList>
    </citation>
    <scope>NUCLEOTIDE SEQUENCE</scope>
    <source>
        <strain evidence="1">MF-1</strain>
    </source>
</reference>
<gene>
    <name evidence="1" type="ORF">O181_001220</name>
</gene>
<dbReference type="AlphaFoldDB" id="A0A9Q3BAK4"/>
<dbReference type="PANTHER" id="PTHR42648:SF26">
    <property type="entry name" value="INTEGRASE CATALYTIC DOMAIN-CONTAINING PROTEIN"/>
    <property type="match status" value="1"/>
</dbReference>
<organism evidence="1 2">
    <name type="scientific">Austropuccinia psidii MF-1</name>
    <dbReference type="NCBI Taxonomy" id="1389203"/>
    <lineage>
        <taxon>Eukaryota</taxon>
        <taxon>Fungi</taxon>
        <taxon>Dikarya</taxon>
        <taxon>Basidiomycota</taxon>
        <taxon>Pucciniomycotina</taxon>
        <taxon>Pucciniomycetes</taxon>
        <taxon>Pucciniales</taxon>
        <taxon>Sphaerophragmiaceae</taxon>
        <taxon>Austropuccinia</taxon>
    </lineage>
</organism>
<dbReference type="Gene3D" id="3.30.420.10">
    <property type="entry name" value="Ribonuclease H-like superfamily/Ribonuclease H"/>
    <property type="match status" value="1"/>
</dbReference>
<dbReference type="Proteomes" id="UP000765509">
    <property type="component" value="Unassembled WGS sequence"/>
</dbReference>
<dbReference type="EMBL" id="AVOT02000170">
    <property type="protein sequence ID" value="MBW0461505.1"/>
    <property type="molecule type" value="Genomic_DNA"/>
</dbReference>
<dbReference type="OrthoDB" id="7691805at2759"/>
<sequence>MRVEYTLPAVLATGTVIEPWHQWLGHPGNQIIKSMGLPPQSEPCSICDLNKIHKESFNHHFERANKPLDCVHIDLFGPISPSSLSGNCYFLTIVDQSTSFKIVRLLKHKS</sequence>
<dbReference type="GO" id="GO:0003676">
    <property type="term" value="F:nucleic acid binding"/>
    <property type="evidence" value="ECO:0007669"/>
    <property type="project" value="InterPro"/>
</dbReference>
<protein>
    <recommendedName>
        <fullName evidence="3">GAG-pre-integrase domain-containing protein</fullName>
    </recommendedName>
</protein>
<keyword evidence="2" id="KW-1185">Reference proteome</keyword>
<dbReference type="InterPro" id="IPR012337">
    <property type="entry name" value="RNaseH-like_sf"/>
</dbReference>
<dbReference type="PANTHER" id="PTHR42648">
    <property type="entry name" value="TRANSPOSASE, PUTATIVE-RELATED"/>
    <property type="match status" value="1"/>
</dbReference>
<dbReference type="InterPro" id="IPR036397">
    <property type="entry name" value="RNaseH_sf"/>
</dbReference>
<dbReference type="InterPro" id="IPR039537">
    <property type="entry name" value="Retrotran_Ty1/copia-like"/>
</dbReference>
<comment type="caution">
    <text evidence="1">The sequence shown here is derived from an EMBL/GenBank/DDBJ whole genome shotgun (WGS) entry which is preliminary data.</text>
</comment>
<evidence type="ECO:0000313" key="1">
    <source>
        <dbReference type="EMBL" id="MBW0461505.1"/>
    </source>
</evidence>
<dbReference type="SUPFAM" id="SSF53098">
    <property type="entry name" value="Ribonuclease H-like"/>
    <property type="match status" value="1"/>
</dbReference>
<accession>A0A9Q3BAK4</accession>
<evidence type="ECO:0008006" key="3">
    <source>
        <dbReference type="Google" id="ProtNLM"/>
    </source>
</evidence>
<proteinExistence type="predicted"/>
<name>A0A9Q3BAK4_9BASI</name>